<dbReference type="EMBL" id="KN818256">
    <property type="protein sequence ID" value="KIL63682.1"/>
    <property type="molecule type" value="Genomic_DNA"/>
</dbReference>
<keyword evidence="3" id="KW-1185">Reference proteome</keyword>
<proteinExistence type="predicted"/>
<evidence type="ECO:0000313" key="2">
    <source>
        <dbReference type="EMBL" id="KIL63682.1"/>
    </source>
</evidence>
<feature type="chain" id="PRO_5002158352" evidence="1">
    <location>
        <begin position="19"/>
        <end position="176"/>
    </location>
</feature>
<accession>A0A0C2WPU8</accession>
<protein>
    <submittedName>
        <fullName evidence="2">Uncharacterized protein</fullName>
    </submittedName>
</protein>
<evidence type="ECO:0000256" key="1">
    <source>
        <dbReference type="SAM" id="SignalP"/>
    </source>
</evidence>
<organism evidence="2 3">
    <name type="scientific">Amanita muscaria (strain Koide BX008)</name>
    <dbReference type="NCBI Taxonomy" id="946122"/>
    <lineage>
        <taxon>Eukaryota</taxon>
        <taxon>Fungi</taxon>
        <taxon>Dikarya</taxon>
        <taxon>Basidiomycota</taxon>
        <taxon>Agaricomycotina</taxon>
        <taxon>Agaricomycetes</taxon>
        <taxon>Agaricomycetidae</taxon>
        <taxon>Agaricales</taxon>
        <taxon>Pluteineae</taxon>
        <taxon>Amanitaceae</taxon>
        <taxon>Amanita</taxon>
    </lineage>
</organism>
<sequence length="176" mass="19599">MKATTVFVFALTAASVCAQPIVIPREYYYAGVPRAVADLEARGWSVNWHKVGDFAKGAAKIGADILFKRMDEDEFYARGFITLLRTLLRSAQTSYSSAWMKMSSMPGDLLTTKISLPVTLMMMGTPATHIVCPGTAQITRKYQANMANHGQLREQLIVVMLHVVRRDLPATWMILT</sequence>
<reference evidence="2 3" key="1">
    <citation type="submission" date="2014-04" db="EMBL/GenBank/DDBJ databases">
        <title>Evolutionary Origins and Diversification of the Mycorrhizal Mutualists.</title>
        <authorList>
            <consortium name="DOE Joint Genome Institute"/>
            <consortium name="Mycorrhizal Genomics Consortium"/>
            <person name="Kohler A."/>
            <person name="Kuo A."/>
            <person name="Nagy L.G."/>
            <person name="Floudas D."/>
            <person name="Copeland A."/>
            <person name="Barry K.W."/>
            <person name="Cichocki N."/>
            <person name="Veneault-Fourrey C."/>
            <person name="LaButti K."/>
            <person name="Lindquist E.A."/>
            <person name="Lipzen A."/>
            <person name="Lundell T."/>
            <person name="Morin E."/>
            <person name="Murat C."/>
            <person name="Riley R."/>
            <person name="Ohm R."/>
            <person name="Sun H."/>
            <person name="Tunlid A."/>
            <person name="Henrissat B."/>
            <person name="Grigoriev I.V."/>
            <person name="Hibbett D.S."/>
            <person name="Martin F."/>
        </authorList>
    </citation>
    <scope>NUCLEOTIDE SEQUENCE [LARGE SCALE GENOMIC DNA]</scope>
    <source>
        <strain evidence="2 3">Koide BX008</strain>
    </source>
</reference>
<name>A0A0C2WPU8_AMAMK</name>
<dbReference type="InParanoid" id="A0A0C2WPU8"/>
<evidence type="ECO:0000313" key="3">
    <source>
        <dbReference type="Proteomes" id="UP000054549"/>
    </source>
</evidence>
<dbReference type="Proteomes" id="UP000054549">
    <property type="component" value="Unassembled WGS sequence"/>
</dbReference>
<dbReference type="HOGENOM" id="CLU_1528704_0_0_1"/>
<feature type="non-terminal residue" evidence="2">
    <location>
        <position position="176"/>
    </location>
</feature>
<keyword evidence="1" id="KW-0732">Signal</keyword>
<dbReference type="AlphaFoldDB" id="A0A0C2WPU8"/>
<feature type="signal peptide" evidence="1">
    <location>
        <begin position="1"/>
        <end position="18"/>
    </location>
</feature>
<gene>
    <name evidence="2" type="ORF">M378DRAFT_164103</name>
</gene>